<reference evidence="2 3" key="1">
    <citation type="submission" date="2018-08" db="EMBL/GenBank/DDBJ databases">
        <title>Recombination of ecologically and evolutionarily significant loci maintains genetic cohesion in the Pseudomonas syringae species complex.</title>
        <authorList>
            <person name="Dillon M."/>
            <person name="Thakur S."/>
            <person name="Almeida R.N.D."/>
            <person name="Weir B.S."/>
            <person name="Guttman D.S."/>
        </authorList>
    </citation>
    <scope>NUCLEOTIDE SEQUENCE [LARGE SCALE GENOMIC DNA]</scope>
    <source>
        <strain evidence="2 3">ICMP 7846</strain>
    </source>
</reference>
<proteinExistence type="predicted"/>
<sequence length="532" mass="56444">MGRRLPPATSHVRLGVLRQHRARHPLQGHVHAVGEVLEAFGEVGQAGAGGGQVGRVDLRQVAQADHLRTAAGAGDDGLHLVRREVLAFVDEDQALLEAAPADVVQRLELQRHLAEDVVDAAMGAFVVHVQRFEVVGDGAEPGLHLFRLGAGQEADVLVQALHAAGGDDAPVALADHGLLDGRGERQDGLAGTGGTGQVDQVDVRVEQRVQRQRLVHVAWPQAPGFLVQERLLVQVEDGQLVLLDALDPADEALFVDDELVDVHRRQVVGELHAMPGTAVVLAGLDLAHAVPERAGEGMVAARQQGHVVDQLVGVVVLRVHPAGARLQAHVDVLGHQHHAHAAVAALQLDQLVDDLVVVEVLRQPGDGLGTLAHEDRQAAAGAVLATLDRYPSLYLLGRGLAEYLVDQADGLAALGGDGVLSGLQLVQLFEHRHRDRDAVFLEVQQGIRIVDQDIGIEDVQGGLGGAGTSVVIHTRSPSAKGLATECRVGAPPGGEPPSLFRWGEPDSRGEGRGRHLCCRVRRSTVPQIPQKI</sequence>
<evidence type="ECO:0000256" key="1">
    <source>
        <dbReference type="SAM" id="MobiDB-lite"/>
    </source>
</evidence>
<comment type="caution">
    <text evidence="2">The sequence shown here is derived from an EMBL/GenBank/DDBJ whole genome shotgun (WGS) entry which is preliminary data.</text>
</comment>
<evidence type="ECO:0000313" key="3">
    <source>
        <dbReference type="Proteomes" id="UP000270834"/>
    </source>
</evidence>
<name>A0A3M5DW08_PSEAI</name>
<accession>A0A3M5DW08</accession>
<feature type="region of interest" description="Disordered" evidence="1">
    <location>
        <begin position="490"/>
        <end position="513"/>
    </location>
</feature>
<evidence type="ECO:0000313" key="2">
    <source>
        <dbReference type="EMBL" id="RMS54279.1"/>
    </source>
</evidence>
<gene>
    <name evidence="2" type="ORF">ALP65_04684</name>
</gene>
<dbReference type="EMBL" id="RBSQ01000670">
    <property type="protein sequence ID" value="RMS54279.1"/>
    <property type="molecule type" value="Genomic_DNA"/>
</dbReference>
<feature type="compositionally biased region" description="Basic and acidic residues" evidence="1">
    <location>
        <begin position="503"/>
        <end position="513"/>
    </location>
</feature>
<dbReference type="AlphaFoldDB" id="A0A3M5DW08"/>
<dbReference type="Proteomes" id="UP000270834">
    <property type="component" value="Unassembled WGS sequence"/>
</dbReference>
<protein>
    <submittedName>
        <fullName evidence="2">Uncharacterized protein</fullName>
    </submittedName>
</protein>
<organism evidence="2 3">
    <name type="scientific">Pseudomonas aeruginosa</name>
    <dbReference type="NCBI Taxonomy" id="287"/>
    <lineage>
        <taxon>Bacteria</taxon>
        <taxon>Pseudomonadati</taxon>
        <taxon>Pseudomonadota</taxon>
        <taxon>Gammaproteobacteria</taxon>
        <taxon>Pseudomonadales</taxon>
        <taxon>Pseudomonadaceae</taxon>
        <taxon>Pseudomonas</taxon>
    </lineage>
</organism>